<evidence type="ECO:0000313" key="2">
    <source>
        <dbReference type="Proteomes" id="UP001299046"/>
    </source>
</evidence>
<accession>A0ABU5YEY5</accession>
<reference evidence="1 2" key="1">
    <citation type="submission" date="2023-12" db="EMBL/GenBank/DDBJ databases">
        <title>Description of new species of Mycobacterium terrae complex isolated from sewage at the Sao Paulo Zoological Park Foundation in Brazil.</title>
        <authorList>
            <person name="Romagnoli C.L."/>
            <person name="Conceicao E.C."/>
            <person name="Machado E."/>
            <person name="Barreto L.B.P.F."/>
            <person name="Sharma A."/>
            <person name="Silva N.M."/>
            <person name="Marques L.E."/>
            <person name="Juliana M.A."/>
            <person name="Lourenco M.C.S."/>
            <person name="Digiampietri L.A."/>
            <person name="Suffys P.N."/>
            <person name="Viana-Niero C."/>
        </authorList>
    </citation>
    <scope>NUCLEOTIDE SEQUENCE [LARGE SCALE GENOMIC DNA]</scope>
    <source>
        <strain evidence="1 2">MYC123</strain>
    </source>
</reference>
<keyword evidence="2" id="KW-1185">Reference proteome</keyword>
<name>A0ABU5YEY5_9MYCO</name>
<sequence>MPLLRFTRISGPDRVAGAAGAAAAVAAGALAIALATADTHAISGPSTPRRADASPIALTFSEASNSFQPEIDQLIAAQQQVAAINAALPYIDKSDLPMLHEFLTMQAATVLAFSLGQTSADVFNAHTLPWAPYAWGANGANPQAYLVYNNPDNLYSPLPVHPDDVYTINVNPGPGTEDVTFDVTTGNGVGTPFVPLRVLDLADATPNADGSYTLTLSSTPPASGSGNWIDISGADRVVIRDSIGDWGLQHDTFSLTDENGSSALNLPVFSPEQMSTLLSDVAHAIPLENPTGSYLGQVEFVDRVAIKSFSPIAETTNTIPGPLLPDQLTSFGHFSLQSDQALIVKVPDIDAAYSSIMLADDWGRTAPWATGFGSLNNTQAFHDPDGFTYYVISSNDPGVANWVDDTDLPASAYNGGVWLRWQNVTGPVPAAQITTQVVDVADVKQYLPADTPIVTPAERATDLQGRLFEFDYAHDQAHGIAWVGANIEYDQIKTALGPDQFQAIFGGQQDVPSVLDRMTDPTLIPDLGTVGHQLLSDPQASLTALINNVPLAIQDIELPMILALARLELAIEPTGGFGQILTETLTDPATSITAGLLNARDDLAVAIMNASPATSANDLLWDQLSQLNQAVLNLFQHAAGGAMGTALLDPADFS</sequence>
<gene>
    <name evidence="1" type="ORF">KV112_02440</name>
</gene>
<dbReference type="Proteomes" id="UP001299046">
    <property type="component" value="Unassembled WGS sequence"/>
</dbReference>
<dbReference type="SUPFAM" id="SSF160935">
    <property type="entry name" value="VPA0735-like"/>
    <property type="match status" value="1"/>
</dbReference>
<organism evidence="1 2">
    <name type="scientific">[Mycobacterium] zoologicum</name>
    <dbReference type="NCBI Taxonomy" id="2872311"/>
    <lineage>
        <taxon>Bacteria</taxon>
        <taxon>Bacillati</taxon>
        <taxon>Actinomycetota</taxon>
        <taxon>Actinomycetes</taxon>
        <taxon>Mycobacteriales</taxon>
        <taxon>Mycobacteriaceae</taxon>
        <taxon>Mycolicibacter</taxon>
    </lineage>
</organism>
<dbReference type="EMBL" id="JAYJJT010000002">
    <property type="protein sequence ID" value="MEB3048604.1"/>
    <property type="molecule type" value="Genomic_DNA"/>
</dbReference>
<evidence type="ECO:0000313" key="1">
    <source>
        <dbReference type="EMBL" id="MEB3048604.1"/>
    </source>
</evidence>
<comment type="caution">
    <text evidence="1">The sequence shown here is derived from an EMBL/GenBank/DDBJ whole genome shotgun (WGS) entry which is preliminary data.</text>
</comment>
<proteinExistence type="predicted"/>
<evidence type="ECO:0008006" key="3">
    <source>
        <dbReference type="Google" id="ProtNLM"/>
    </source>
</evidence>
<protein>
    <recommendedName>
        <fullName evidence="3">DUF1214 domain-containing protein</fullName>
    </recommendedName>
</protein>
<dbReference type="RefSeq" id="WP_224860562.1">
    <property type="nucleotide sequence ID" value="NZ_JAYJJT010000002.1"/>
</dbReference>